<keyword evidence="11" id="KW-0915">Sodium</keyword>
<keyword evidence="8" id="KW-0630">Potassium</keyword>
<evidence type="ECO:0000256" key="15">
    <source>
        <dbReference type="ARBA" id="ARBA00023180"/>
    </source>
</evidence>
<dbReference type="PROSITE" id="PS00390">
    <property type="entry name" value="ATPASE_NA_K_BETA_1"/>
    <property type="match status" value="1"/>
</dbReference>
<comment type="function">
    <text evidence="17">This is the non-catalytic component of the active enzyme, which catalyzes the hydrolysis of ATP coupled with the exchange of Na(+) and K(+) ions across the plasma membrane.</text>
</comment>
<dbReference type="FunFam" id="1.20.5.170:FF:000062">
    <property type="entry name" value="Sodium/potassium-transporting ATPase subunit beta"/>
    <property type="match status" value="1"/>
</dbReference>
<sequence length="308" mass="35172">MAKGKSKEGEGDWKKFIWNSEKKEFLGRTGGSWFKIFLFYLIFYGCLAGIFIGTIQVMLLTISKYEPKYQDRVAPPGLTQVPRALKTEISFTLGKADTYNGYISSIANFLDLYNDTKQTDAGLFEDCTTTPKPYMEQPGMNEENGNKKSCTFRREWLGKCSGEEDPTFGYKDGKPCVIIKLNRVLGFKPKPPTNDSKEVVPSEVWARYNPNIIPVHCAAKKAEEADKIGSVEYYGMGNYSGFPLQYYPYYGVLLQPKYLQPLLAVQFTNLTYDAEVRIECKAYGDNIRYDDKDRFMGRFDVKFEIKSS</sequence>
<evidence type="ECO:0000256" key="14">
    <source>
        <dbReference type="ARBA" id="ARBA00023157"/>
    </source>
</evidence>
<evidence type="ECO:0000256" key="3">
    <source>
        <dbReference type="ARBA" id="ARBA00022448"/>
    </source>
</evidence>
<dbReference type="PANTHER" id="PTHR11523">
    <property type="entry name" value="SODIUM/POTASSIUM-DEPENDENT ATPASE BETA SUBUNIT"/>
    <property type="match status" value="1"/>
</dbReference>
<dbReference type="InterPro" id="IPR000402">
    <property type="entry name" value="Na/K_ATPase_sub_beta"/>
</dbReference>
<feature type="transmembrane region" description="Helical" evidence="17">
    <location>
        <begin position="37"/>
        <end position="62"/>
    </location>
</feature>
<gene>
    <name evidence="18" type="ORF">NDU88_007372</name>
</gene>
<keyword evidence="16" id="KW-0739">Sodium transport</keyword>
<dbReference type="Pfam" id="PF00287">
    <property type="entry name" value="Na_K-ATPase"/>
    <property type="match status" value="1"/>
</dbReference>
<evidence type="ECO:0000313" key="18">
    <source>
        <dbReference type="EMBL" id="KAJ1119186.1"/>
    </source>
</evidence>
<evidence type="ECO:0000256" key="9">
    <source>
        <dbReference type="ARBA" id="ARBA00022968"/>
    </source>
</evidence>
<dbReference type="NCBIfam" id="TIGR01107">
    <property type="entry name" value="Na_K_ATPase_bet"/>
    <property type="match status" value="1"/>
</dbReference>
<evidence type="ECO:0000256" key="16">
    <source>
        <dbReference type="ARBA" id="ARBA00023201"/>
    </source>
</evidence>
<evidence type="ECO:0000256" key="4">
    <source>
        <dbReference type="ARBA" id="ARBA00022475"/>
    </source>
</evidence>
<evidence type="ECO:0000256" key="11">
    <source>
        <dbReference type="ARBA" id="ARBA00023053"/>
    </source>
</evidence>
<comment type="similarity">
    <text evidence="2 17">Belongs to the X(+)/potassium ATPases subunit beta family.</text>
</comment>
<evidence type="ECO:0000256" key="5">
    <source>
        <dbReference type="ARBA" id="ARBA00022538"/>
    </source>
</evidence>
<dbReference type="Gene3D" id="2.60.40.1660">
    <property type="entry name" value="Na, k-atpase alpha subunit"/>
    <property type="match status" value="1"/>
</dbReference>
<dbReference type="EMBL" id="JANPWB010000012">
    <property type="protein sequence ID" value="KAJ1119186.1"/>
    <property type="molecule type" value="Genomic_DNA"/>
</dbReference>
<evidence type="ECO:0000256" key="13">
    <source>
        <dbReference type="ARBA" id="ARBA00023136"/>
    </source>
</evidence>
<accession>A0AAV7NUR7</accession>
<dbReference type="AlphaFoldDB" id="A0AAV7NUR7"/>
<keyword evidence="19" id="KW-1185">Reference proteome</keyword>
<dbReference type="PANTHER" id="PTHR11523:SF10">
    <property type="entry name" value="SODIUM_POTASSIUM-TRANSPORTING ATPASE SUBUNIT BETA-1"/>
    <property type="match status" value="1"/>
</dbReference>
<keyword evidence="13 17" id="KW-0472">Membrane</keyword>
<evidence type="ECO:0000256" key="8">
    <source>
        <dbReference type="ARBA" id="ARBA00022958"/>
    </source>
</evidence>
<protein>
    <recommendedName>
        <fullName evidence="17">Sodium/potassium-transporting ATPase subunit beta</fullName>
    </recommendedName>
</protein>
<dbReference type="Proteomes" id="UP001066276">
    <property type="component" value="Chromosome 8"/>
</dbReference>
<evidence type="ECO:0000256" key="6">
    <source>
        <dbReference type="ARBA" id="ARBA00022607"/>
    </source>
</evidence>
<dbReference type="GO" id="GO:0006883">
    <property type="term" value="P:intracellular sodium ion homeostasis"/>
    <property type="evidence" value="ECO:0007669"/>
    <property type="project" value="TreeGrafter"/>
</dbReference>
<keyword evidence="3 17" id="KW-0813">Transport</keyword>
<dbReference type="GO" id="GO:1990573">
    <property type="term" value="P:potassium ion import across plasma membrane"/>
    <property type="evidence" value="ECO:0007669"/>
    <property type="project" value="TreeGrafter"/>
</dbReference>
<comment type="subcellular location">
    <subcellularLocation>
        <location evidence="1">Cell membrane</location>
        <topology evidence="1">Single-pass type II membrane protein</topology>
    </subcellularLocation>
    <subcellularLocation>
        <location evidence="17">Membrane</location>
    </subcellularLocation>
</comment>
<organism evidence="18 19">
    <name type="scientific">Pleurodeles waltl</name>
    <name type="common">Iberian ribbed newt</name>
    <dbReference type="NCBI Taxonomy" id="8319"/>
    <lineage>
        <taxon>Eukaryota</taxon>
        <taxon>Metazoa</taxon>
        <taxon>Chordata</taxon>
        <taxon>Craniata</taxon>
        <taxon>Vertebrata</taxon>
        <taxon>Euteleostomi</taxon>
        <taxon>Amphibia</taxon>
        <taxon>Batrachia</taxon>
        <taxon>Caudata</taxon>
        <taxon>Salamandroidea</taxon>
        <taxon>Salamandridae</taxon>
        <taxon>Pleurodelinae</taxon>
        <taxon>Pleurodeles</taxon>
    </lineage>
</organism>
<evidence type="ECO:0000256" key="2">
    <source>
        <dbReference type="ARBA" id="ARBA00005876"/>
    </source>
</evidence>
<proteinExistence type="inferred from homology"/>
<dbReference type="InterPro" id="IPR038702">
    <property type="entry name" value="Na/K_ATPase_sub_beta_sf"/>
</dbReference>
<keyword evidence="12 17" id="KW-0406">Ion transport</keyword>
<dbReference type="GO" id="GO:0036376">
    <property type="term" value="P:sodium ion export across plasma membrane"/>
    <property type="evidence" value="ECO:0007669"/>
    <property type="project" value="TreeGrafter"/>
</dbReference>
<keyword evidence="5" id="KW-0633">Potassium transport</keyword>
<dbReference type="FunFam" id="2.60.40.1660:FF:000002">
    <property type="entry name" value="Sodium/potassium-transporting ATPase subunit beta"/>
    <property type="match status" value="1"/>
</dbReference>
<name>A0AAV7NUR7_PLEWA</name>
<keyword evidence="9" id="KW-0735">Signal-anchor</keyword>
<dbReference type="GO" id="GO:0001671">
    <property type="term" value="F:ATPase activator activity"/>
    <property type="evidence" value="ECO:0007669"/>
    <property type="project" value="TreeGrafter"/>
</dbReference>
<evidence type="ECO:0000313" key="19">
    <source>
        <dbReference type="Proteomes" id="UP001066276"/>
    </source>
</evidence>
<dbReference type="GO" id="GO:0030007">
    <property type="term" value="P:intracellular potassium ion homeostasis"/>
    <property type="evidence" value="ECO:0007669"/>
    <property type="project" value="TreeGrafter"/>
</dbReference>
<keyword evidence="10 17" id="KW-1133">Transmembrane helix</keyword>
<evidence type="ECO:0000256" key="10">
    <source>
        <dbReference type="ARBA" id="ARBA00022989"/>
    </source>
</evidence>
<keyword evidence="7 17" id="KW-0812">Transmembrane</keyword>
<evidence type="ECO:0000256" key="1">
    <source>
        <dbReference type="ARBA" id="ARBA00004401"/>
    </source>
</evidence>
<evidence type="ECO:0000256" key="12">
    <source>
        <dbReference type="ARBA" id="ARBA00023065"/>
    </source>
</evidence>
<evidence type="ECO:0000256" key="7">
    <source>
        <dbReference type="ARBA" id="ARBA00022692"/>
    </source>
</evidence>
<keyword evidence="6" id="KW-0740">Sodium/potassium transport</keyword>
<evidence type="ECO:0000256" key="17">
    <source>
        <dbReference type="RuleBase" id="RU362099"/>
    </source>
</evidence>
<keyword evidence="14" id="KW-1015">Disulfide bond</keyword>
<comment type="caution">
    <text evidence="18">The sequence shown here is derived from an EMBL/GenBank/DDBJ whole genome shotgun (WGS) entry which is preliminary data.</text>
</comment>
<keyword evidence="15" id="KW-0325">Glycoprotein</keyword>
<keyword evidence="4" id="KW-1003">Cell membrane</keyword>
<dbReference type="GO" id="GO:0005890">
    <property type="term" value="C:sodium:potassium-exchanging ATPase complex"/>
    <property type="evidence" value="ECO:0007669"/>
    <property type="project" value="InterPro"/>
</dbReference>
<reference evidence="18" key="1">
    <citation type="journal article" date="2022" name="bioRxiv">
        <title>Sequencing and chromosome-scale assembly of the giantPleurodeles waltlgenome.</title>
        <authorList>
            <person name="Brown T."/>
            <person name="Elewa A."/>
            <person name="Iarovenko S."/>
            <person name="Subramanian E."/>
            <person name="Araus A.J."/>
            <person name="Petzold A."/>
            <person name="Susuki M."/>
            <person name="Suzuki K.-i.T."/>
            <person name="Hayashi T."/>
            <person name="Toyoda A."/>
            <person name="Oliveira C."/>
            <person name="Osipova E."/>
            <person name="Leigh N.D."/>
            <person name="Simon A."/>
            <person name="Yun M.H."/>
        </authorList>
    </citation>
    <scope>NUCLEOTIDE SEQUENCE</scope>
    <source>
        <strain evidence="18">20211129_DDA</strain>
        <tissue evidence="18">Liver</tissue>
    </source>
</reference>